<dbReference type="EMBL" id="KQ965780">
    <property type="protein sequence ID" value="KXS13336.1"/>
    <property type="molecule type" value="Genomic_DNA"/>
</dbReference>
<evidence type="ECO:0000313" key="2">
    <source>
        <dbReference type="Proteomes" id="UP000070544"/>
    </source>
</evidence>
<accession>A0A139A991</accession>
<reference evidence="1 2" key="1">
    <citation type="journal article" date="2015" name="Genome Biol. Evol.">
        <title>Phylogenomic analyses indicate that early fungi evolved digesting cell walls of algal ancestors of land plants.</title>
        <authorList>
            <person name="Chang Y."/>
            <person name="Wang S."/>
            <person name="Sekimoto S."/>
            <person name="Aerts A.L."/>
            <person name="Choi C."/>
            <person name="Clum A."/>
            <person name="LaButti K.M."/>
            <person name="Lindquist E.A."/>
            <person name="Yee Ngan C."/>
            <person name="Ohm R.A."/>
            <person name="Salamov A.A."/>
            <person name="Grigoriev I.V."/>
            <person name="Spatafora J.W."/>
            <person name="Berbee M.L."/>
        </authorList>
    </citation>
    <scope>NUCLEOTIDE SEQUENCE [LARGE SCALE GENOMIC DNA]</scope>
    <source>
        <strain evidence="1 2">JEL478</strain>
    </source>
</reference>
<evidence type="ECO:0000313" key="1">
    <source>
        <dbReference type="EMBL" id="KXS13336.1"/>
    </source>
</evidence>
<dbReference type="AlphaFoldDB" id="A0A139A991"/>
<name>A0A139A991_GONPJ</name>
<dbReference type="Proteomes" id="UP000070544">
    <property type="component" value="Unassembled WGS sequence"/>
</dbReference>
<organism evidence="1 2">
    <name type="scientific">Gonapodya prolifera (strain JEL478)</name>
    <name type="common">Monoblepharis prolifera</name>
    <dbReference type="NCBI Taxonomy" id="1344416"/>
    <lineage>
        <taxon>Eukaryota</taxon>
        <taxon>Fungi</taxon>
        <taxon>Fungi incertae sedis</taxon>
        <taxon>Chytridiomycota</taxon>
        <taxon>Chytridiomycota incertae sedis</taxon>
        <taxon>Monoblepharidomycetes</taxon>
        <taxon>Monoblepharidales</taxon>
        <taxon>Gonapodyaceae</taxon>
        <taxon>Gonapodya</taxon>
    </lineage>
</organism>
<proteinExistence type="predicted"/>
<gene>
    <name evidence="1" type="ORF">M427DRAFT_382955</name>
</gene>
<sequence>MCEMNQVHEGTAKLNRRRALQRFFNVAHPQTHPRSHLMTSPLSIAIGVLGLQGGHAEHAHLLLNVARSEVTLEYLQVVECQRARGRRGIY</sequence>
<protein>
    <submittedName>
        <fullName evidence="1">Uncharacterized protein</fullName>
    </submittedName>
</protein>
<keyword evidence="2" id="KW-1185">Reference proteome</keyword>